<dbReference type="EMBL" id="JBJKBG010000007">
    <property type="protein sequence ID" value="KAL3729208.1"/>
    <property type="molecule type" value="Genomic_DNA"/>
</dbReference>
<name>A0ABD3JP36_EUCGL</name>
<dbReference type="GO" id="GO:0005634">
    <property type="term" value="C:nucleus"/>
    <property type="evidence" value="ECO:0007669"/>
    <property type="project" value="UniProtKB-SubCell"/>
</dbReference>
<dbReference type="GO" id="GO:0008270">
    <property type="term" value="F:zinc ion binding"/>
    <property type="evidence" value="ECO:0007669"/>
    <property type="project" value="UniProtKB-KW"/>
</dbReference>
<keyword evidence="1" id="KW-0156">Chromatin regulator</keyword>
<comment type="subunit">
    <text evidence="1">Interacts with H3K4me3 and to a lesser extent with H3K4me2.</text>
</comment>
<feature type="compositionally biased region" description="Low complexity" evidence="2">
    <location>
        <begin position="184"/>
        <end position="195"/>
    </location>
</feature>
<feature type="compositionally biased region" description="Polar residues" evidence="2">
    <location>
        <begin position="262"/>
        <end position="276"/>
    </location>
</feature>
<dbReference type="PANTHER" id="PTHR12321:SF172">
    <property type="entry name" value="PHD FINGER PROTEIN ALFIN-LIKE 9"/>
    <property type="match status" value="1"/>
</dbReference>
<feature type="domain" description="Alfin N-terminal" evidence="3">
    <location>
        <begin position="62"/>
        <end position="110"/>
    </location>
</feature>
<evidence type="ECO:0000259" key="3">
    <source>
        <dbReference type="Pfam" id="PF12165"/>
    </source>
</evidence>
<evidence type="ECO:0000313" key="4">
    <source>
        <dbReference type="EMBL" id="KAL3729208.1"/>
    </source>
</evidence>
<dbReference type="Pfam" id="PF12165">
    <property type="entry name" value="Alfin"/>
    <property type="match status" value="2"/>
</dbReference>
<feature type="compositionally biased region" description="Basic and acidic residues" evidence="2">
    <location>
        <begin position="171"/>
        <end position="182"/>
    </location>
</feature>
<dbReference type="InterPro" id="IPR045104">
    <property type="entry name" value="Alfin"/>
</dbReference>
<evidence type="ECO:0000256" key="2">
    <source>
        <dbReference type="SAM" id="MobiDB-lite"/>
    </source>
</evidence>
<keyword evidence="1" id="KW-0539">Nucleus</keyword>
<dbReference type="Proteomes" id="UP001634007">
    <property type="component" value="Unassembled WGS sequence"/>
</dbReference>
<dbReference type="GO" id="GO:0006325">
    <property type="term" value="P:chromatin organization"/>
    <property type="evidence" value="ECO:0007669"/>
    <property type="project" value="UniProtKB-UniRule"/>
</dbReference>
<organism evidence="4 5">
    <name type="scientific">Eucalyptus globulus</name>
    <name type="common">Tasmanian blue gum</name>
    <dbReference type="NCBI Taxonomy" id="34317"/>
    <lineage>
        <taxon>Eukaryota</taxon>
        <taxon>Viridiplantae</taxon>
        <taxon>Streptophyta</taxon>
        <taxon>Embryophyta</taxon>
        <taxon>Tracheophyta</taxon>
        <taxon>Spermatophyta</taxon>
        <taxon>Magnoliopsida</taxon>
        <taxon>eudicotyledons</taxon>
        <taxon>Gunneridae</taxon>
        <taxon>Pentapetalae</taxon>
        <taxon>rosids</taxon>
        <taxon>malvids</taxon>
        <taxon>Myrtales</taxon>
        <taxon>Myrtaceae</taxon>
        <taxon>Myrtoideae</taxon>
        <taxon>Eucalypteae</taxon>
        <taxon>Eucalyptus</taxon>
    </lineage>
</organism>
<comment type="caution">
    <text evidence="4">The sequence shown here is derived from an EMBL/GenBank/DDBJ whole genome shotgun (WGS) entry which is preliminary data.</text>
</comment>
<dbReference type="AlphaFoldDB" id="A0ABD3JP36"/>
<keyword evidence="1" id="KW-0862">Zinc</keyword>
<gene>
    <name evidence="4" type="ORF">ACJRO7_026326</name>
</gene>
<feature type="compositionally biased region" description="Polar residues" evidence="2">
    <location>
        <begin position="224"/>
        <end position="239"/>
    </location>
</feature>
<keyword evidence="1" id="KW-0805">Transcription regulation</keyword>
<dbReference type="GO" id="GO:0042393">
    <property type="term" value="F:histone binding"/>
    <property type="evidence" value="ECO:0007669"/>
    <property type="project" value="UniProtKB-UniRule"/>
</dbReference>
<feature type="domain" description="Alfin N-terminal" evidence="3">
    <location>
        <begin position="13"/>
        <end position="58"/>
    </location>
</feature>
<proteinExistence type="inferred from homology"/>
<keyword evidence="1" id="KW-0479">Metal-binding</keyword>
<dbReference type="PANTHER" id="PTHR12321">
    <property type="entry name" value="CPG BINDING PROTEIN"/>
    <property type="match status" value="1"/>
</dbReference>
<comment type="function">
    <text evidence="1">Histone-binding component that specifically recognizes H3 tails trimethylated on 'Lys-4' (H3K4me3), which mark transcription start sites of virtually all active genes.</text>
</comment>
<comment type="domain">
    <text evidence="1">The PHD-type zinc finger mediates the binding to H3K4me3.</text>
</comment>
<evidence type="ECO:0000313" key="5">
    <source>
        <dbReference type="Proteomes" id="UP001634007"/>
    </source>
</evidence>
<keyword evidence="1" id="KW-0804">Transcription</keyword>
<feature type="compositionally biased region" description="Basic and acidic residues" evidence="2">
    <location>
        <begin position="138"/>
        <end position="152"/>
    </location>
</feature>
<accession>A0ABD3JP36</accession>
<reference evidence="4 5" key="1">
    <citation type="submission" date="2024-11" db="EMBL/GenBank/DDBJ databases">
        <title>Chromosome-level genome assembly of Eucalyptus globulus Labill. provides insights into its genome evolution.</title>
        <authorList>
            <person name="Li X."/>
        </authorList>
    </citation>
    <scope>NUCLEOTIDE SEQUENCE [LARGE SCALE GENOMIC DNA]</scope>
    <source>
        <strain evidence="4">CL2024</strain>
        <tissue evidence="4">Fresh tender leaves</tissue>
    </source>
</reference>
<keyword evidence="1" id="KW-0863">Zinc-finger</keyword>
<keyword evidence="5" id="KW-1185">Reference proteome</keyword>
<comment type="similarity">
    <text evidence="1">Belongs to the Alfin family.</text>
</comment>
<comment type="subcellular location">
    <subcellularLocation>
        <location evidence="1">Nucleus</location>
    </subcellularLocation>
</comment>
<feature type="region of interest" description="Disordered" evidence="2">
    <location>
        <begin position="171"/>
        <end position="292"/>
    </location>
</feature>
<feature type="region of interest" description="Disordered" evidence="2">
    <location>
        <begin position="129"/>
        <end position="159"/>
    </location>
</feature>
<dbReference type="GO" id="GO:0006355">
    <property type="term" value="P:regulation of DNA-templated transcription"/>
    <property type="evidence" value="ECO:0007669"/>
    <property type="project" value="UniProtKB-UniRule"/>
</dbReference>
<sequence>MKGTAYHALKALDIFQDFHGRRSGIIKALTTEEGEQCLVGLPNGTWEVTPPARMVSPDPRPVWAATIAARCDLWLLTFALYFDGRSLPKRDREELFQRINELPTVCETVMEFGASQDQSAMMMLKKPESCSTVNMPSPHKDEIGAAMEDGHNDGSSSYVKINPLKRMGLKDDSGAAIEDGHNDGSSSSGQSKSSGMHVNSSVDESGAQKDGIGAAIEGGHNDRSCSYAQSKPSRMYVNSSDDDARTQTDESGAAIGDGPDEGSSNYGLRKSSGTHVSSSDDDSRDSLCFQIG</sequence>
<protein>
    <recommendedName>
        <fullName evidence="1">PHD finger protein ALFIN-LIKE</fullName>
    </recommendedName>
</protein>
<evidence type="ECO:0000256" key="1">
    <source>
        <dbReference type="RuleBase" id="RU369089"/>
    </source>
</evidence>
<dbReference type="InterPro" id="IPR021998">
    <property type="entry name" value="Alfin_N"/>
</dbReference>